<dbReference type="PANTHER" id="PTHR19321:SF41">
    <property type="entry name" value="FASCETTO-RELATED"/>
    <property type="match status" value="1"/>
</dbReference>
<reference evidence="3" key="1">
    <citation type="submission" date="2025-08" db="UniProtKB">
        <authorList>
            <consortium name="RefSeq"/>
        </authorList>
    </citation>
    <scope>IDENTIFICATION</scope>
    <source>
        <tissue evidence="3">Testes</tissue>
    </source>
</reference>
<evidence type="ECO:0000313" key="2">
    <source>
        <dbReference type="Proteomes" id="UP000694865"/>
    </source>
</evidence>
<dbReference type="Proteomes" id="UP000694865">
    <property type="component" value="Unplaced"/>
</dbReference>
<organism evidence="2 3">
    <name type="scientific">Saccoglossus kowalevskii</name>
    <name type="common">Acorn worm</name>
    <dbReference type="NCBI Taxonomy" id="10224"/>
    <lineage>
        <taxon>Eukaryota</taxon>
        <taxon>Metazoa</taxon>
        <taxon>Hemichordata</taxon>
        <taxon>Enteropneusta</taxon>
        <taxon>Harrimaniidae</taxon>
        <taxon>Saccoglossus</taxon>
    </lineage>
</organism>
<keyword evidence="1" id="KW-0175">Coiled coil</keyword>
<dbReference type="RefSeq" id="XP_006816679.1">
    <property type="nucleotide sequence ID" value="XM_006816616.1"/>
</dbReference>
<gene>
    <name evidence="3" type="primary">LOC102806746</name>
</gene>
<evidence type="ECO:0000313" key="3">
    <source>
        <dbReference type="RefSeq" id="XP_006816679.1"/>
    </source>
</evidence>
<name>A0ABM0M9I8_SACKO</name>
<protein>
    <submittedName>
        <fullName evidence="3">Protein regulator of cytokinesis 1-like</fullName>
    </submittedName>
</protein>
<evidence type="ECO:0000256" key="1">
    <source>
        <dbReference type="SAM" id="Coils"/>
    </source>
</evidence>
<dbReference type="Gene3D" id="1.20.58.1520">
    <property type="match status" value="1"/>
</dbReference>
<dbReference type="Pfam" id="PF03999">
    <property type="entry name" value="MAP65_ASE1"/>
    <property type="match status" value="2"/>
</dbReference>
<proteinExistence type="predicted"/>
<accession>A0ABM0M9I8</accession>
<dbReference type="PANTHER" id="PTHR19321">
    <property type="entry name" value="PROTEIN REGULATOR OF CYTOKINESIS 1 PRC1-RELATED"/>
    <property type="match status" value="1"/>
</dbReference>
<feature type="coiled-coil region" evidence="1">
    <location>
        <begin position="45"/>
        <end position="76"/>
    </location>
</feature>
<keyword evidence="2" id="KW-1185">Reference proteome</keyword>
<dbReference type="InterPro" id="IPR007145">
    <property type="entry name" value="MAP65_Ase1_PRC1"/>
</dbReference>
<dbReference type="GeneID" id="102806746"/>
<sequence length="522" mass="60388">MATSRSLECAGISDLLEDTLGKLHGIWEEIGIGIAQQEERQKVVLHHLRALLEEMVNEEEEMRQRLLKSVESCSKELASLTHELALPLYEAPEHLTILQLEKELRTRVDVLNKEKHERLKKLSELKSREQHLCDILCATPYYVPTGSIPSNEQNSGYNIFTKTKQDILDILEDLEQSPNTSFERDIVCEEEDSFLLSAENMDALKSLHTELQDKKKETYYLRDRLRDRIQTLYDRLLVDKLEQNKFFTEAVGYKPKVIEALRAEIARLEELKRQNIHKVIEGIRQELLIWWDKCYFSRQQRHDFTAAYEGFKKANDPNRFANRGGNLLQEEKTRKRLQKELPKVEKELGARISQWEQEKCKNFLVHGCPFMDYVQAQWAAHKTKKKVKARAKEMEQEMKWGSKPNGEVNQLRHFNRSAAPTPVISRVSTKNSSVYPSPVISRVSTKNSSVYPSPVISRVSTKNSSMYTSPAISRRSMKTMLLNLFSGLNLSIPELSKNIMMNEMGKLSGLGVVLDLRFLESY</sequence>